<sequence>MANSFKQMIKNGTIKRRDSGMFINMDDIHVKEGFNRRIENERKHKADEKLFQFLMAGGTVPPLEVYPRDEGGVWVVEGHRRMNAYLRIRDAGKPISVIAITPFIGNDVKRSARIINSNNGSGQLKLNQYEESLVVKDLAALNLKPDEIAAEINRSRTHVDKLLFLCSANRDVQTLVESGEVAMDVAIERIKEHGERAGDVLQEDVKRAKAQGKKKVTRSVTGSLFSATKSRQLVELLSDAEIDGDGRTLVLREGIGEEVMRIINEYSHSPDKGGAK</sequence>
<proteinExistence type="predicted"/>
<organism evidence="1 2">
    <name type="scientific">Edwardsiella anguillarum ET080813</name>
    <dbReference type="NCBI Taxonomy" id="667120"/>
    <lineage>
        <taxon>Bacteria</taxon>
        <taxon>Pseudomonadati</taxon>
        <taxon>Pseudomonadota</taxon>
        <taxon>Gammaproteobacteria</taxon>
        <taxon>Enterobacterales</taxon>
        <taxon>Hafniaceae</taxon>
        <taxon>Edwardsiella</taxon>
    </lineage>
</organism>
<dbReference type="RefSeq" id="WP_034165290.1">
    <property type="nucleotide sequence ID" value="NZ_CP006664.1"/>
</dbReference>
<dbReference type="KEGG" id="ete:ETEE_4164"/>
<protein>
    <recommendedName>
        <fullName evidence="3">Chromosome partitioning protein ParB</fullName>
    </recommendedName>
</protein>
<dbReference type="GeneID" id="33941485"/>
<evidence type="ECO:0008006" key="3">
    <source>
        <dbReference type="Google" id="ProtNLM"/>
    </source>
</evidence>
<dbReference type="EMBL" id="CP006664">
    <property type="protein sequence ID" value="AIJ10569.1"/>
    <property type="molecule type" value="Genomic_DNA"/>
</dbReference>
<name>A0A076LYY2_9GAMM</name>
<reference evidence="1 2" key="1">
    <citation type="journal article" date="2012" name="PLoS ONE">
        <title>Edwardsiella comparative phylogenomics reveal the new intra/inter-species taxonomic relationships, virulence evolution and niche adaptation mechanisms.</title>
        <authorList>
            <person name="Yang M."/>
            <person name="Lv Y."/>
            <person name="Xiao J."/>
            <person name="Wu H."/>
            <person name="Zheng H."/>
            <person name="Liu Q."/>
            <person name="Zhang Y."/>
            <person name="Wang Q."/>
        </authorList>
    </citation>
    <scope>NUCLEOTIDE SEQUENCE [LARGE SCALE GENOMIC DNA]</scope>
    <source>
        <strain evidence="2">080813</strain>
    </source>
</reference>
<dbReference type="HOGENOM" id="CLU_063645_0_0_6"/>
<gene>
    <name evidence="1" type="ORF">ETEE_4164</name>
</gene>
<dbReference type="InterPro" id="IPR036086">
    <property type="entry name" value="ParB/Sulfiredoxin_sf"/>
</dbReference>
<dbReference type="SUPFAM" id="SSF110849">
    <property type="entry name" value="ParB/Sulfiredoxin"/>
    <property type="match status" value="1"/>
</dbReference>
<dbReference type="AlphaFoldDB" id="A0A076LYY2"/>
<dbReference type="Proteomes" id="UP000028681">
    <property type="component" value="Chromosome"/>
</dbReference>
<dbReference type="SUPFAM" id="SSF109709">
    <property type="entry name" value="KorB DNA-binding domain-like"/>
    <property type="match status" value="1"/>
</dbReference>
<dbReference type="Gene3D" id="1.10.10.2830">
    <property type="match status" value="1"/>
</dbReference>
<evidence type="ECO:0000313" key="2">
    <source>
        <dbReference type="Proteomes" id="UP000028681"/>
    </source>
</evidence>
<accession>A0A076LYY2</accession>
<evidence type="ECO:0000313" key="1">
    <source>
        <dbReference type="EMBL" id="AIJ10569.1"/>
    </source>
</evidence>